<dbReference type="PROSITE" id="PS50297">
    <property type="entry name" value="ANK_REP_REGION"/>
    <property type="match status" value="2"/>
</dbReference>
<dbReference type="InterPro" id="IPR036770">
    <property type="entry name" value="Ankyrin_rpt-contain_sf"/>
</dbReference>
<dbReference type="PANTHER" id="PTHR24123">
    <property type="entry name" value="ANKYRIN REPEAT-CONTAINING"/>
    <property type="match status" value="1"/>
</dbReference>
<dbReference type="PANTHER" id="PTHR24123:SF141">
    <property type="entry name" value="ANKYRIN 2, ISOFORM U"/>
    <property type="match status" value="1"/>
</dbReference>
<evidence type="ECO:0000256" key="2">
    <source>
        <dbReference type="ARBA" id="ARBA00023043"/>
    </source>
</evidence>
<evidence type="ECO:0000313" key="5">
    <source>
        <dbReference type="Proteomes" id="UP000664203"/>
    </source>
</evidence>
<gene>
    <name evidence="4" type="ORF">ALECFALPRED_010010</name>
</gene>
<comment type="caution">
    <text evidence="4">The sequence shown here is derived from an EMBL/GenBank/DDBJ whole genome shotgun (WGS) entry which is preliminary data.</text>
</comment>
<dbReference type="Pfam" id="PF12796">
    <property type="entry name" value="Ank_2"/>
    <property type="match status" value="1"/>
</dbReference>
<dbReference type="InterPro" id="IPR002110">
    <property type="entry name" value="Ankyrin_rpt"/>
</dbReference>
<feature type="repeat" description="ANK" evidence="3">
    <location>
        <begin position="4"/>
        <end position="36"/>
    </location>
</feature>
<sequence>MAEEGNTPLFHASRLGFASMVKRLLDAGANVQCAAGSFTPLHVLAEKTNTLIVDYLLEAGADGNALSPKGDAALYFASIYGNLYVIRKAWAKELKPGWQLHQSSLHLTPQQLEATPMLLKS</sequence>
<dbReference type="SMART" id="SM00248">
    <property type="entry name" value="ANK"/>
    <property type="match status" value="2"/>
</dbReference>
<keyword evidence="2 3" id="KW-0040">ANK repeat</keyword>
<name>A0A8H3PK00_9LECA</name>
<organism evidence="4 5">
    <name type="scientific">Alectoria fallacina</name>
    <dbReference type="NCBI Taxonomy" id="1903189"/>
    <lineage>
        <taxon>Eukaryota</taxon>
        <taxon>Fungi</taxon>
        <taxon>Dikarya</taxon>
        <taxon>Ascomycota</taxon>
        <taxon>Pezizomycotina</taxon>
        <taxon>Lecanoromycetes</taxon>
        <taxon>OSLEUM clade</taxon>
        <taxon>Lecanoromycetidae</taxon>
        <taxon>Lecanorales</taxon>
        <taxon>Lecanorineae</taxon>
        <taxon>Parmeliaceae</taxon>
        <taxon>Alectoria</taxon>
    </lineage>
</organism>
<dbReference type="PROSITE" id="PS50088">
    <property type="entry name" value="ANK_REPEAT"/>
    <property type="match status" value="2"/>
</dbReference>
<feature type="repeat" description="ANK" evidence="3">
    <location>
        <begin position="36"/>
        <end position="68"/>
    </location>
</feature>
<dbReference type="Gene3D" id="1.25.40.20">
    <property type="entry name" value="Ankyrin repeat-containing domain"/>
    <property type="match status" value="1"/>
</dbReference>
<dbReference type="InterPro" id="IPR051165">
    <property type="entry name" value="Multifunctional_ANK_Repeat"/>
</dbReference>
<proteinExistence type="predicted"/>
<dbReference type="AlphaFoldDB" id="A0A8H3PK00"/>
<evidence type="ECO:0000256" key="3">
    <source>
        <dbReference type="PROSITE-ProRule" id="PRU00023"/>
    </source>
</evidence>
<dbReference type="Proteomes" id="UP000664203">
    <property type="component" value="Unassembled WGS sequence"/>
</dbReference>
<keyword evidence="5" id="KW-1185">Reference proteome</keyword>
<dbReference type="EMBL" id="CAJPDR010000807">
    <property type="protein sequence ID" value="CAF9942767.1"/>
    <property type="molecule type" value="Genomic_DNA"/>
</dbReference>
<keyword evidence="1" id="KW-0677">Repeat</keyword>
<accession>A0A8H3PK00</accession>
<evidence type="ECO:0000256" key="1">
    <source>
        <dbReference type="ARBA" id="ARBA00022737"/>
    </source>
</evidence>
<reference evidence="4" key="1">
    <citation type="submission" date="2021-03" db="EMBL/GenBank/DDBJ databases">
        <authorList>
            <person name="Tagirdzhanova G."/>
        </authorList>
    </citation>
    <scope>NUCLEOTIDE SEQUENCE</scope>
</reference>
<dbReference type="SUPFAM" id="SSF48403">
    <property type="entry name" value="Ankyrin repeat"/>
    <property type="match status" value="1"/>
</dbReference>
<evidence type="ECO:0000313" key="4">
    <source>
        <dbReference type="EMBL" id="CAF9942767.1"/>
    </source>
</evidence>
<protein>
    <submittedName>
        <fullName evidence="4">Uncharacterized protein</fullName>
    </submittedName>
</protein>
<dbReference type="OrthoDB" id="366390at2759"/>